<evidence type="ECO:0000313" key="4">
    <source>
        <dbReference type="Proteomes" id="UP000297453"/>
    </source>
</evidence>
<reference evidence="3" key="1">
    <citation type="journal article" date="2019" name="PLoS Negl. Trop. Dis.">
        <title>Revisiting the worldwide diversity of Leptospira species in the environment.</title>
        <authorList>
            <person name="Vincent A.T."/>
            <person name="Schiettekatte O."/>
            <person name="Bourhy P."/>
            <person name="Veyrier F.J."/>
            <person name="Picardeau M."/>
        </authorList>
    </citation>
    <scope>NUCLEOTIDE SEQUENCE [LARGE SCALE GENOMIC DNA]</scope>
    <source>
        <strain evidence="3">SSS9</strain>
    </source>
</reference>
<dbReference type="AlphaFoldDB" id="A0A4V3JCZ6"/>
<feature type="transmembrane region" description="Helical" evidence="1">
    <location>
        <begin position="130"/>
        <end position="153"/>
    </location>
</feature>
<dbReference type="EMBL" id="RQEP01000005">
    <property type="protein sequence ID" value="TGK07949.1"/>
    <property type="molecule type" value="Genomic_DNA"/>
</dbReference>
<keyword evidence="1" id="KW-1133">Transmembrane helix</keyword>
<feature type="transmembrane region" description="Helical" evidence="1">
    <location>
        <begin position="190"/>
        <end position="208"/>
    </location>
</feature>
<keyword evidence="1" id="KW-0472">Membrane</keyword>
<keyword evidence="4" id="KW-1185">Reference proteome</keyword>
<evidence type="ECO:0000259" key="2">
    <source>
        <dbReference type="Pfam" id="PF16927"/>
    </source>
</evidence>
<organism evidence="3 4">
    <name type="scientific">Leptospira semungkisensis</name>
    <dbReference type="NCBI Taxonomy" id="2484985"/>
    <lineage>
        <taxon>Bacteria</taxon>
        <taxon>Pseudomonadati</taxon>
        <taxon>Spirochaetota</taxon>
        <taxon>Spirochaetia</taxon>
        <taxon>Leptospirales</taxon>
        <taxon>Leptospiraceae</taxon>
        <taxon>Leptospira</taxon>
    </lineage>
</organism>
<proteinExistence type="predicted"/>
<name>A0A4V3JCZ6_9LEPT</name>
<gene>
    <name evidence="3" type="ORF">EHO59_07600</name>
</gene>
<feature type="transmembrane region" description="Helical" evidence="1">
    <location>
        <begin position="165"/>
        <end position="185"/>
    </location>
</feature>
<accession>A0A4V3JCZ6</accession>
<evidence type="ECO:0000256" key="1">
    <source>
        <dbReference type="SAM" id="Phobius"/>
    </source>
</evidence>
<dbReference type="InterPro" id="IPR031621">
    <property type="entry name" value="HisKA_7TM"/>
</dbReference>
<sequence>MALLSSILLFASAYLFYNRSERNDLCKAYSLLTFCLSLWCFLMFLGQFHFSTELRIFIINLTPIPSLFIPWLATYIIMNYTRPHDPVSVPEILSGFHTVAIITLSLLSLFGHVSPVYFDGDTVHFKASISYYFILGYIYLSLLSGLGVITYNLFYGNYIVRLHSIYLFSGILLACVISSVFLFFLPLLGIYLNSLATLGMLGFLWLSWIPITKYRLFNVDLVGFREDFRNPNFSSVIISINRLLLNWMDPISFKNLCDQFENQRREEIFELHAELITEAAYTEDGSTSEQAWKYSNKVTKIFLR</sequence>
<evidence type="ECO:0000313" key="3">
    <source>
        <dbReference type="EMBL" id="TGK07949.1"/>
    </source>
</evidence>
<keyword evidence="1" id="KW-0812">Transmembrane</keyword>
<dbReference type="Proteomes" id="UP000297453">
    <property type="component" value="Unassembled WGS sequence"/>
</dbReference>
<comment type="caution">
    <text evidence="3">The sequence shown here is derived from an EMBL/GenBank/DDBJ whole genome shotgun (WGS) entry which is preliminary data.</text>
</comment>
<feature type="transmembrane region" description="Helical" evidence="1">
    <location>
        <begin position="98"/>
        <end position="118"/>
    </location>
</feature>
<dbReference type="OrthoDB" id="320429at2"/>
<feature type="transmembrane region" description="Helical" evidence="1">
    <location>
        <begin position="29"/>
        <end position="50"/>
    </location>
</feature>
<protein>
    <recommendedName>
        <fullName evidence="2">Histidine kinase N-terminal 7TM region domain-containing protein</fullName>
    </recommendedName>
</protein>
<feature type="transmembrane region" description="Helical" evidence="1">
    <location>
        <begin position="57"/>
        <end position="78"/>
    </location>
</feature>
<feature type="domain" description="Histidine kinase N-terminal 7TM region" evidence="2">
    <location>
        <begin position="3"/>
        <end position="219"/>
    </location>
</feature>
<dbReference type="Pfam" id="PF16927">
    <property type="entry name" value="HisKA_7TM"/>
    <property type="match status" value="1"/>
</dbReference>